<sequence length="166" mass="18976">MHWAAHGHTAAELIYQRADSGQPNMGITNYPGNRLLKRDVEIAKNYLNEDELNILNRMVTAYLEMAELQALNRVPMTMENWIERLEQFLTMTGRELLTHAGAISHEAAMQKARAEFEAFRLRQLEEPTVAEKDFIEAEKELKRMESGGKSHPRESASHATKDQSNP</sequence>
<accession>A0A450SR50</accession>
<feature type="region of interest" description="Disordered" evidence="1">
    <location>
        <begin position="136"/>
        <end position="166"/>
    </location>
</feature>
<dbReference type="PANTHER" id="PTHR35810:SF1">
    <property type="entry name" value="CYTOPLASMIC PROTEIN"/>
    <property type="match status" value="1"/>
</dbReference>
<dbReference type="EMBL" id="CAADEX010000059">
    <property type="protein sequence ID" value="VFJ56504.1"/>
    <property type="molecule type" value="Genomic_DNA"/>
</dbReference>
<dbReference type="InterPro" id="IPR011204">
    <property type="entry name" value="Virulence_RhuM-like"/>
</dbReference>
<gene>
    <name evidence="2" type="ORF">BECKDK2373B_GA0170837_10593</name>
</gene>
<evidence type="ECO:0000256" key="1">
    <source>
        <dbReference type="SAM" id="MobiDB-lite"/>
    </source>
</evidence>
<protein>
    <submittedName>
        <fullName evidence="2">Virulence protein RhuM family protein</fullName>
    </submittedName>
</protein>
<dbReference type="PANTHER" id="PTHR35810">
    <property type="entry name" value="CYTOPLASMIC PROTEIN-RELATED"/>
    <property type="match status" value="1"/>
</dbReference>
<proteinExistence type="predicted"/>
<name>A0A450SR50_9GAMM</name>
<dbReference type="AlphaFoldDB" id="A0A450SR50"/>
<evidence type="ECO:0000313" key="2">
    <source>
        <dbReference type="EMBL" id="VFJ56504.1"/>
    </source>
</evidence>
<organism evidence="2">
    <name type="scientific">Candidatus Kentrum sp. DK</name>
    <dbReference type="NCBI Taxonomy" id="2126562"/>
    <lineage>
        <taxon>Bacteria</taxon>
        <taxon>Pseudomonadati</taxon>
        <taxon>Pseudomonadota</taxon>
        <taxon>Gammaproteobacteria</taxon>
        <taxon>Candidatus Kentrum</taxon>
    </lineage>
</organism>
<reference evidence="2" key="1">
    <citation type="submission" date="2019-02" db="EMBL/GenBank/DDBJ databases">
        <authorList>
            <person name="Gruber-Vodicka R. H."/>
            <person name="Seah K. B. B."/>
        </authorList>
    </citation>
    <scope>NUCLEOTIDE SEQUENCE</scope>
    <source>
        <strain evidence="2">BECK_DK47</strain>
    </source>
</reference>
<dbReference type="Pfam" id="PF13310">
    <property type="entry name" value="Virulence_RhuM"/>
    <property type="match status" value="1"/>
</dbReference>